<keyword evidence="4" id="KW-0547">Nucleotide-binding</keyword>
<keyword evidence="5" id="KW-0560">Oxidoreductase</keyword>
<dbReference type="InterPro" id="IPR013107">
    <property type="entry name" value="Acyl-CoA_DH_C"/>
</dbReference>
<dbReference type="PANTHER" id="PTHR43884">
    <property type="entry name" value="ACYL-COA DEHYDROGENASE"/>
    <property type="match status" value="1"/>
</dbReference>
<evidence type="ECO:0000256" key="6">
    <source>
        <dbReference type="ARBA" id="ARBA00023033"/>
    </source>
</evidence>
<evidence type="ECO:0000256" key="1">
    <source>
        <dbReference type="ARBA" id="ARBA00004496"/>
    </source>
</evidence>
<name>A0A0N0CX08_9BACI</name>
<evidence type="ECO:0000256" key="8">
    <source>
        <dbReference type="ARBA" id="ARBA00034317"/>
    </source>
</evidence>
<keyword evidence="2" id="KW-0285">Flavoprotein</keyword>
<keyword evidence="3" id="KW-0288">FMN</keyword>
<evidence type="ECO:0000256" key="4">
    <source>
        <dbReference type="ARBA" id="ARBA00022741"/>
    </source>
</evidence>
<comment type="caution">
    <text evidence="17">The sequence shown here is derived from an EMBL/GenBank/DDBJ whole genome shotgun (WGS) entry which is preliminary data.</text>
</comment>
<dbReference type="InterPro" id="IPR037069">
    <property type="entry name" value="AcylCoA_DH/ox_N_sf"/>
</dbReference>
<evidence type="ECO:0000256" key="10">
    <source>
        <dbReference type="ARBA" id="ARBA00034345"/>
    </source>
</evidence>
<dbReference type="Gene3D" id="1.20.140.10">
    <property type="entry name" value="Butyryl-CoA Dehydrogenase, subunit A, domain 3"/>
    <property type="match status" value="1"/>
</dbReference>
<dbReference type="InterPro" id="IPR009100">
    <property type="entry name" value="AcylCoA_DH/oxidase_NM_dom_sf"/>
</dbReference>
<dbReference type="EMBL" id="LGCI01000003">
    <property type="protein sequence ID" value="KOY83874.1"/>
    <property type="molecule type" value="Genomic_DNA"/>
</dbReference>
<dbReference type="Pfam" id="PF02770">
    <property type="entry name" value="Acyl-CoA_dh_M"/>
    <property type="match status" value="1"/>
</dbReference>
<dbReference type="FunFam" id="2.40.110.10:FF:000020">
    <property type="entry name" value="Putative acyl-CoA dehydrogenase YdbM"/>
    <property type="match status" value="1"/>
</dbReference>
<dbReference type="GO" id="GO:0005737">
    <property type="term" value="C:cytoplasm"/>
    <property type="evidence" value="ECO:0007669"/>
    <property type="project" value="UniProtKB-SubCell"/>
</dbReference>
<dbReference type="Pfam" id="PF08028">
    <property type="entry name" value="Acyl-CoA_dh_2"/>
    <property type="match status" value="1"/>
</dbReference>
<dbReference type="EC" id="1.14.14.21" evidence="9"/>
<dbReference type="STRING" id="33935.ADM90_02925"/>
<dbReference type="GO" id="GO:0006552">
    <property type="term" value="P:L-leucine catabolic process"/>
    <property type="evidence" value="ECO:0007669"/>
    <property type="project" value="TreeGrafter"/>
</dbReference>
<evidence type="ECO:0000313" key="18">
    <source>
        <dbReference type="Proteomes" id="UP000037977"/>
    </source>
</evidence>
<gene>
    <name evidence="17" type="ORF">ADM90_02925</name>
</gene>
<evidence type="ECO:0000256" key="3">
    <source>
        <dbReference type="ARBA" id="ARBA00022643"/>
    </source>
</evidence>
<evidence type="ECO:0000256" key="2">
    <source>
        <dbReference type="ARBA" id="ARBA00022630"/>
    </source>
</evidence>
<evidence type="ECO:0000256" key="5">
    <source>
        <dbReference type="ARBA" id="ARBA00023002"/>
    </source>
</evidence>
<proteinExistence type="inferred from homology"/>
<evidence type="ECO:0000259" key="16">
    <source>
        <dbReference type="Pfam" id="PF08028"/>
    </source>
</evidence>
<evidence type="ECO:0000256" key="13">
    <source>
        <dbReference type="ARBA" id="ARBA00049456"/>
    </source>
</evidence>
<feature type="domain" description="Acyl-CoA oxidase/dehydrogenase middle" evidence="14">
    <location>
        <begin position="123"/>
        <end position="197"/>
    </location>
</feature>
<evidence type="ECO:0000259" key="14">
    <source>
        <dbReference type="Pfam" id="PF02770"/>
    </source>
</evidence>
<dbReference type="AlphaFoldDB" id="A0A0N0CX08"/>
<comment type="catalytic activity">
    <reaction evidence="11">
        <text>dibenzothiophene + FMNH2 + O2 = dibenzothiophene 5-oxide + FMN + H2O + H(+)</text>
        <dbReference type="Rhea" id="RHEA:49076"/>
        <dbReference type="ChEBI" id="CHEBI:15377"/>
        <dbReference type="ChEBI" id="CHEBI:15378"/>
        <dbReference type="ChEBI" id="CHEBI:15379"/>
        <dbReference type="ChEBI" id="CHEBI:23681"/>
        <dbReference type="ChEBI" id="CHEBI:23683"/>
        <dbReference type="ChEBI" id="CHEBI:57618"/>
        <dbReference type="ChEBI" id="CHEBI:58210"/>
    </reaction>
</comment>
<evidence type="ECO:0000256" key="7">
    <source>
        <dbReference type="ARBA" id="ARBA00034307"/>
    </source>
</evidence>
<dbReference type="SUPFAM" id="SSF56645">
    <property type="entry name" value="Acyl-CoA dehydrogenase NM domain-like"/>
    <property type="match status" value="1"/>
</dbReference>
<dbReference type="Gene3D" id="2.40.110.10">
    <property type="entry name" value="Butyryl-CoA Dehydrogenase, subunit A, domain 2"/>
    <property type="match status" value="1"/>
</dbReference>
<comment type="catalytic activity">
    <reaction evidence="12">
        <text>dibenzothiophene 5-oxide + FMNH2 + O2 = dibenzothiophene 5,5-dioxide + FMN + H2O + H(+)</text>
        <dbReference type="Rhea" id="RHEA:49080"/>
        <dbReference type="ChEBI" id="CHEBI:15377"/>
        <dbReference type="ChEBI" id="CHEBI:15378"/>
        <dbReference type="ChEBI" id="CHEBI:15379"/>
        <dbReference type="ChEBI" id="CHEBI:23683"/>
        <dbReference type="ChEBI" id="CHEBI:57618"/>
        <dbReference type="ChEBI" id="CHEBI:58210"/>
        <dbReference type="ChEBI" id="CHEBI:90356"/>
    </reaction>
</comment>
<evidence type="ECO:0000256" key="9">
    <source>
        <dbReference type="ARBA" id="ARBA00034328"/>
    </source>
</evidence>
<dbReference type="Proteomes" id="UP000037977">
    <property type="component" value="Unassembled WGS sequence"/>
</dbReference>
<dbReference type="InterPro" id="IPR006091">
    <property type="entry name" value="Acyl-CoA_Oxase/DH_mid-dom"/>
</dbReference>
<dbReference type="SUPFAM" id="SSF47203">
    <property type="entry name" value="Acyl-CoA dehydrogenase C-terminal domain-like"/>
    <property type="match status" value="1"/>
</dbReference>
<dbReference type="InterPro" id="IPR046373">
    <property type="entry name" value="Acyl-CoA_Oxase/DH_mid-dom_sf"/>
</dbReference>
<dbReference type="GO" id="GO:0004497">
    <property type="term" value="F:monooxygenase activity"/>
    <property type="evidence" value="ECO:0007669"/>
    <property type="project" value="UniProtKB-KW"/>
</dbReference>
<evidence type="ECO:0000259" key="15">
    <source>
        <dbReference type="Pfam" id="PF02771"/>
    </source>
</evidence>
<accession>A0A0N0CX08</accession>
<dbReference type="InterPro" id="IPR013786">
    <property type="entry name" value="AcylCoA_DH/ox_N"/>
</dbReference>
<evidence type="ECO:0000256" key="12">
    <source>
        <dbReference type="ARBA" id="ARBA00048445"/>
    </source>
</evidence>
<comment type="similarity">
    <text evidence="8">Belongs to the DszC flavin monooxygenase family.</text>
</comment>
<dbReference type="Pfam" id="PF02771">
    <property type="entry name" value="Acyl-CoA_dh_N"/>
    <property type="match status" value="1"/>
</dbReference>
<comment type="pathway">
    <text evidence="7">Sulfur metabolism; dibenzothiophene degradation.</text>
</comment>
<feature type="domain" description="Acyl-CoA dehydrogenase C-terminal" evidence="16">
    <location>
        <begin position="231"/>
        <end position="362"/>
    </location>
</feature>
<dbReference type="PIRSF" id="PIRSF016578">
    <property type="entry name" value="HsaA"/>
    <property type="match status" value="1"/>
</dbReference>
<keyword evidence="6 17" id="KW-0503">Monooxygenase</keyword>
<protein>
    <recommendedName>
        <fullName evidence="10">Dibenzothiophene monooxygenase</fullName>
        <ecNumber evidence="9">1.14.14.21</ecNumber>
    </recommendedName>
</protein>
<evidence type="ECO:0000256" key="11">
    <source>
        <dbReference type="ARBA" id="ARBA00047859"/>
    </source>
</evidence>
<evidence type="ECO:0000313" key="17">
    <source>
        <dbReference type="EMBL" id="KOY83874.1"/>
    </source>
</evidence>
<dbReference type="GO" id="GO:0050660">
    <property type="term" value="F:flavin adenine dinucleotide binding"/>
    <property type="evidence" value="ECO:0007669"/>
    <property type="project" value="InterPro"/>
</dbReference>
<organism evidence="17 18">
    <name type="scientific">Lysinibacillus macroides</name>
    <dbReference type="NCBI Taxonomy" id="33935"/>
    <lineage>
        <taxon>Bacteria</taxon>
        <taxon>Bacillati</taxon>
        <taxon>Bacillota</taxon>
        <taxon>Bacilli</taxon>
        <taxon>Bacillales</taxon>
        <taxon>Bacillaceae</taxon>
        <taxon>Lysinibacillus</taxon>
    </lineage>
</organism>
<keyword evidence="18" id="KW-1185">Reference proteome</keyword>
<dbReference type="PATRIC" id="fig|33935.3.peg.4779"/>
<sequence length="387" mass="43400">MTVISAIVSDLIDKFAVTASERDKEGGTAKEQRDLIRRSDLLGLITPKELGGYGQDWLNVLAIIKQIAQVDSSLAHLFGYHFLCLATVDLYGTERQFAYYAQQTAERNLFWGNAFNPLDQRVTATKTQSGWEINGVKSFCSGASDSDLLLISAQKRDEEGVLFAIIPTKRTGILVENDWDSFGQRQTDSGSVQFEHVEVLAQEVLVANPTHTISLKSTIRTHIAQSILNHVLLGTAEGAFQAAKEYTKNFTRPWLTANVQDASEDPYYVYHYGEFFVKLQAAIALSNIANDHLQATWNDRQQLTIKQRSECSIAVATAKVQIVKTALDITNGMFELMGARATSAKYNFDRYWRNVRTHTLHDPIDYKIRDIGQFALNGKYPEISPYS</sequence>
<comment type="catalytic activity">
    <reaction evidence="13">
        <text>dibenzothiophene + 2 FMNH2 + 2 O2 = dibenzothiophene 5,5-dioxide + 2 FMN + 2 H2O + 2 H(+)</text>
        <dbReference type="Rhea" id="RHEA:49072"/>
        <dbReference type="ChEBI" id="CHEBI:15377"/>
        <dbReference type="ChEBI" id="CHEBI:15378"/>
        <dbReference type="ChEBI" id="CHEBI:15379"/>
        <dbReference type="ChEBI" id="CHEBI:23681"/>
        <dbReference type="ChEBI" id="CHEBI:57618"/>
        <dbReference type="ChEBI" id="CHEBI:58210"/>
        <dbReference type="ChEBI" id="CHEBI:90356"/>
        <dbReference type="EC" id="1.14.14.21"/>
    </reaction>
</comment>
<dbReference type="InterPro" id="IPR036250">
    <property type="entry name" value="AcylCo_DH-like_C"/>
</dbReference>
<dbReference type="Gene3D" id="1.10.540.10">
    <property type="entry name" value="Acyl-CoA dehydrogenase/oxidase, N-terminal domain"/>
    <property type="match status" value="1"/>
</dbReference>
<reference evidence="17 18" key="1">
    <citation type="submission" date="2015-07" db="EMBL/GenBank/DDBJ databases">
        <title>Genome sequencing project for genomic taxonomy and phylogenomics of Bacillus-like bacteria.</title>
        <authorList>
            <person name="Liu B."/>
            <person name="Wang J."/>
            <person name="Zhu Y."/>
            <person name="Liu G."/>
            <person name="Chen Q."/>
            <person name="Chen Z."/>
            <person name="Che J."/>
            <person name="Ge C."/>
            <person name="Shi H."/>
            <person name="Pan Z."/>
            <person name="Liu X."/>
        </authorList>
    </citation>
    <scope>NUCLEOTIDE SEQUENCE [LARGE SCALE GENOMIC DNA]</scope>
    <source>
        <strain evidence="17 18">DSM 54</strain>
    </source>
</reference>
<comment type="subcellular location">
    <subcellularLocation>
        <location evidence="1">Cytoplasm</location>
    </subcellularLocation>
</comment>
<feature type="domain" description="Acyl-CoA dehydrogenase/oxidase N-terminal" evidence="15">
    <location>
        <begin position="16"/>
        <end position="105"/>
    </location>
</feature>
<dbReference type="PANTHER" id="PTHR43884:SF12">
    <property type="entry name" value="ISOVALERYL-COA DEHYDROGENASE, MITOCHONDRIAL-RELATED"/>
    <property type="match status" value="1"/>
</dbReference>
<dbReference type="GO" id="GO:0008470">
    <property type="term" value="F:3-methylbutanoyl-CoA dehydrogenase activity"/>
    <property type="evidence" value="ECO:0007669"/>
    <property type="project" value="TreeGrafter"/>
</dbReference>